<organism evidence="2 3">
    <name type="scientific">Hanamia caeni</name>
    <dbReference type="NCBI Taxonomy" id="2294116"/>
    <lineage>
        <taxon>Bacteria</taxon>
        <taxon>Pseudomonadati</taxon>
        <taxon>Bacteroidota</taxon>
        <taxon>Chitinophagia</taxon>
        <taxon>Chitinophagales</taxon>
        <taxon>Chitinophagaceae</taxon>
        <taxon>Hanamia</taxon>
    </lineage>
</organism>
<dbReference type="Proteomes" id="UP000267223">
    <property type="component" value="Unassembled WGS sequence"/>
</dbReference>
<dbReference type="GO" id="GO:0003677">
    <property type="term" value="F:DNA binding"/>
    <property type="evidence" value="ECO:0007669"/>
    <property type="project" value="InterPro"/>
</dbReference>
<accession>A0A3M9NHY4</accession>
<evidence type="ECO:0000313" key="3">
    <source>
        <dbReference type="Proteomes" id="UP000267223"/>
    </source>
</evidence>
<sequence>MRIHNYIMNNDLVNTIYSEKRNFITLSNPADVSTNCIEFIRFEEKKEKYIWAHSDEIIFGISADHYVKTLINCGEKMKWMTRHSTLKELMNLLPKQNFVRLNKFYVLNLNYFSHINESHKILYLINGFSIATPHRISPFLSHLLKSSYT</sequence>
<dbReference type="Pfam" id="PF04397">
    <property type="entry name" value="LytTR"/>
    <property type="match status" value="1"/>
</dbReference>
<proteinExistence type="predicted"/>
<evidence type="ECO:0000259" key="1">
    <source>
        <dbReference type="Pfam" id="PF04397"/>
    </source>
</evidence>
<dbReference type="Gene3D" id="2.40.50.1020">
    <property type="entry name" value="LytTr DNA-binding domain"/>
    <property type="match status" value="1"/>
</dbReference>
<keyword evidence="3" id="KW-1185">Reference proteome</keyword>
<reference evidence="2 3" key="1">
    <citation type="submission" date="2018-11" db="EMBL/GenBank/DDBJ databases">
        <title>Draft genome sequence of Ferruginibacter sp. BO-59.</title>
        <authorList>
            <person name="Im W.T."/>
        </authorList>
    </citation>
    <scope>NUCLEOTIDE SEQUENCE [LARGE SCALE GENOMIC DNA]</scope>
    <source>
        <strain evidence="2 3">BO-59</strain>
    </source>
</reference>
<protein>
    <recommendedName>
        <fullName evidence="1">HTH LytTR-type domain-containing protein</fullName>
    </recommendedName>
</protein>
<feature type="domain" description="HTH LytTR-type" evidence="1">
    <location>
        <begin position="54"/>
        <end position="134"/>
    </location>
</feature>
<comment type="caution">
    <text evidence="2">The sequence shown here is derived from an EMBL/GenBank/DDBJ whole genome shotgun (WGS) entry which is preliminary data.</text>
</comment>
<dbReference type="AlphaFoldDB" id="A0A3M9NHY4"/>
<gene>
    <name evidence="2" type="ORF">EFY79_08045</name>
</gene>
<evidence type="ECO:0000313" key="2">
    <source>
        <dbReference type="EMBL" id="RNI37341.1"/>
    </source>
</evidence>
<dbReference type="EMBL" id="RJJR01000005">
    <property type="protein sequence ID" value="RNI37341.1"/>
    <property type="molecule type" value="Genomic_DNA"/>
</dbReference>
<dbReference type="InterPro" id="IPR007492">
    <property type="entry name" value="LytTR_DNA-bd_dom"/>
</dbReference>
<name>A0A3M9NHY4_9BACT</name>
<dbReference type="RefSeq" id="WP_123120182.1">
    <property type="nucleotide sequence ID" value="NZ_RJJR01000005.1"/>
</dbReference>